<name>A0A371FDX9_MUCPR</name>
<sequence>MIRKTLNTFIVWPKILFKIVFAMDFNGSKRKVEPKRLQHHSLMKKLMTSSGVGQILPTP</sequence>
<evidence type="ECO:0000313" key="2">
    <source>
        <dbReference type="EMBL" id="RDX76514.1"/>
    </source>
</evidence>
<proteinExistence type="predicted"/>
<gene>
    <name evidence="2" type="ORF">CR513_43489</name>
</gene>
<dbReference type="AlphaFoldDB" id="A0A371FDX9"/>
<dbReference type="EMBL" id="QJKJ01009484">
    <property type="protein sequence ID" value="RDX76514.1"/>
    <property type="molecule type" value="Genomic_DNA"/>
</dbReference>
<feature type="signal peptide" evidence="1">
    <location>
        <begin position="1"/>
        <end position="22"/>
    </location>
</feature>
<feature type="chain" id="PRO_5016802444" evidence="1">
    <location>
        <begin position="23"/>
        <end position="59"/>
    </location>
</feature>
<dbReference type="OrthoDB" id="1434815at2759"/>
<keyword evidence="3" id="KW-1185">Reference proteome</keyword>
<dbReference type="Proteomes" id="UP000257109">
    <property type="component" value="Unassembled WGS sequence"/>
</dbReference>
<protein>
    <submittedName>
        <fullName evidence="2">Uncharacterized protein</fullName>
    </submittedName>
</protein>
<comment type="caution">
    <text evidence="2">The sequence shown here is derived from an EMBL/GenBank/DDBJ whole genome shotgun (WGS) entry which is preliminary data.</text>
</comment>
<evidence type="ECO:0000313" key="3">
    <source>
        <dbReference type="Proteomes" id="UP000257109"/>
    </source>
</evidence>
<feature type="non-terminal residue" evidence="2">
    <location>
        <position position="1"/>
    </location>
</feature>
<organism evidence="2 3">
    <name type="scientific">Mucuna pruriens</name>
    <name type="common">Velvet bean</name>
    <name type="synonym">Dolichos pruriens</name>
    <dbReference type="NCBI Taxonomy" id="157652"/>
    <lineage>
        <taxon>Eukaryota</taxon>
        <taxon>Viridiplantae</taxon>
        <taxon>Streptophyta</taxon>
        <taxon>Embryophyta</taxon>
        <taxon>Tracheophyta</taxon>
        <taxon>Spermatophyta</taxon>
        <taxon>Magnoliopsida</taxon>
        <taxon>eudicotyledons</taxon>
        <taxon>Gunneridae</taxon>
        <taxon>Pentapetalae</taxon>
        <taxon>rosids</taxon>
        <taxon>fabids</taxon>
        <taxon>Fabales</taxon>
        <taxon>Fabaceae</taxon>
        <taxon>Papilionoideae</taxon>
        <taxon>50 kb inversion clade</taxon>
        <taxon>NPAAA clade</taxon>
        <taxon>indigoferoid/millettioid clade</taxon>
        <taxon>Phaseoleae</taxon>
        <taxon>Mucuna</taxon>
    </lineage>
</organism>
<accession>A0A371FDX9</accession>
<reference evidence="2" key="1">
    <citation type="submission" date="2018-05" db="EMBL/GenBank/DDBJ databases">
        <title>Draft genome of Mucuna pruriens seed.</title>
        <authorList>
            <person name="Nnadi N.E."/>
            <person name="Vos R."/>
            <person name="Hasami M.H."/>
            <person name="Devisetty U.K."/>
            <person name="Aguiy J.C."/>
        </authorList>
    </citation>
    <scope>NUCLEOTIDE SEQUENCE [LARGE SCALE GENOMIC DNA]</scope>
    <source>
        <strain evidence="2">JCA_2017</strain>
    </source>
</reference>
<keyword evidence="1" id="KW-0732">Signal</keyword>
<evidence type="ECO:0000256" key="1">
    <source>
        <dbReference type="SAM" id="SignalP"/>
    </source>
</evidence>